<keyword evidence="11" id="KW-0966">Cell projection</keyword>
<reference evidence="11 12" key="2">
    <citation type="submission" date="2020-06" db="EMBL/GenBank/DDBJ databases">
        <title>Ramlibacter rhizophilus sp. nov., isolated from rhizosphere soil of national flower Mugunghwa from South Korea.</title>
        <authorList>
            <person name="Zheng-Fei Y."/>
            <person name="Huan T."/>
        </authorList>
    </citation>
    <scope>NUCLEOTIDE SEQUENCE [LARGE SCALE GENOMIC DNA]</scope>
    <source>
        <strain evidence="11 12">B156</strain>
    </source>
</reference>
<dbReference type="GO" id="GO:1902208">
    <property type="term" value="P:regulation of bacterial-type flagellum assembly"/>
    <property type="evidence" value="ECO:0007669"/>
    <property type="project" value="UniProtKB-UniRule"/>
</dbReference>
<evidence type="ECO:0000256" key="3">
    <source>
        <dbReference type="ARBA" id="ARBA00022795"/>
    </source>
</evidence>
<comment type="subcellular location">
    <subcellularLocation>
        <location evidence="9 10">Cytoplasm</location>
    </subcellularLocation>
</comment>
<organism evidence="11 12">
    <name type="scientific">Ramlibacter montanisoli</name>
    <dbReference type="NCBI Taxonomy" id="2732512"/>
    <lineage>
        <taxon>Bacteria</taxon>
        <taxon>Pseudomonadati</taxon>
        <taxon>Pseudomonadota</taxon>
        <taxon>Betaproteobacteria</taxon>
        <taxon>Burkholderiales</taxon>
        <taxon>Comamonadaceae</taxon>
        <taxon>Ramlibacter</taxon>
    </lineage>
</organism>
<keyword evidence="4 9" id="KW-0862">Zinc</keyword>
<evidence type="ECO:0000256" key="8">
    <source>
        <dbReference type="ARBA" id="ARBA00023163"/>
    </source>
</evidence>
<evidence type="ECO:0000313" key="12">
    <source>
        <dbReference type="Proteomes" id="UP000552954"/>
    </source>
</evidence>
<keyword evidence="3 9" id="KW-1005">Bacterial flagellum biogenesis</keyword>
<comment type="caution">
    <text evidence="11">The sequence shown here is derived from an EMBL/GenBank/DDBJ whole genome shotgun (WGS) entry which is preliminary data.</text>
</comment>
<dbReference type="GO" id="GO:0005737">
    <property type="term" value="C:cytoplasm"/>
    <property type="evidence" value="ECO:0007669"/>
    <property type="project" value="UniProtKB-SubCell"/>
</dbReference>
<comment type="subunit">
    <text evidence="9">Heterohexamer composed of two FlhC and four FlhD subunits. Each FlhC binds a FlhD dimer, forming a heterotrimer, and a hexamer assembles by dimerization of two heterotrimers.</text>
</comment>
<dbReference type="InterPro" id="IPR007944">
    <property type="entry name" value="FlhC"/>
</dbReference>
<comment type="similarity">
    <text evidence="9 10">Belongs to the FlhC family.</text>
</comment>
<feature type="binding site" evidence="9">
    <location>
        <position position="159"/>
    </location>
    <ligand>
        <name>Zn(2+)</name>
        <dbReference type="ChEBI" id="CHEBI:29105"/>
    </ligand>
</feature>
<comment type="cofactor">
    <cofactor evidence="9">
        <name>Zn(2+)</name>
        <dbReference type="ChEBI" id="CHEBI:29105"/>
    </cofactor>
    <text evidence="9">Binds 1 zinc ion per subunit.</text>
</comment>
<dbReference type="GO" id="GO:0045893">
    <property type="term" value="P:positive regulation of DNA-templated transcription"/>
    <property type="evidence" value="ECO:0007669"/>
    <property type="project" value="InterPro"/>
</dbReference>
<keyword evidence="6 9" id="KW-0238">DNA-binding</keyword>
<evidence type="ECO:0000256" key="1">
    <source>
        <dbReference type="ARBA" id="ARBA00022490"/>
    </source>
</evidence>
<name>A0A849KGF5_9BURK</name>
<keyword evidence="8 9" id="KW-0804">Transcription</keyword>
<dbReference type="PIRSF" id="PIRSF003159">
    <property type="entry name" value="FlhC"/>
    <property type="match status" value="1"/>
</dbReference>
<comment type="function">
    <text evidence="9">Functions in complex with FlhD as a master transcriptional regulator that regulates transcription of several flagellar and non-flagellar operons by binding to their promoter region. Activates expression of class 2 flagellar genes, including fliA, which is a flagellum-specific sigma factor that turns on the class 3 genes. Also regulates genes whose products function in a variety of physiological pathways.</text>
</comment>
<dbReference type="NCBIfam" id="NF009365">
    <property type="entry name" value="PRK12722.1"/>
    <property type="match status" value="1"/>
</dbReference>
<dbReference type="GO" id="GO:0008270">
    <property type="term" value="F:zinc ion binding"/>
    <property type="evidence" value="ECO:0007669"/>
    <property type="project" value="UniProtKB-UniRule"/>
</dbReference>
<dbReference type="SUPFAM" id="SSF160930">
    <property type="entry name" value="FlhC-like"/>
    <property type="match status" value="1"/>
</dbReference>
<evidence type="ECO:0000256" key="7">
    <source>
        <dbReference type="ARBA" id="ARBA00023159"/>
    </source>
</evidence>
<evidence type="ECO:0000256" key="10">
    <source>
        <dbReference type="PIRNR" id="PIRNR003159"/>
    </source>
</evidence>
<keyword evidence="1 9" id="KW-0963">Cytoplasm</keyword>
<gene>
    <name evidence="9 11" type="primary">flhC</name>
    <name evidence="11" type="ORF">HK415_13790</name>
</gene>
<dbReference type="Pfam" id="PF05280">
    <property type="entry name" value="FlhC"/>
    <property type="match status" value="1"/>
</dbReference>
<reference evidence="11 12" key="1">
    <citation type="submission" date="2020-05" db="EMBL/GenBank/DDBJ databases">
        <authorList>
            <person name="Khan S.A."/>
            <person name="Jeon C.O."/>
            <person name="Chun B.H."/>
        </authorList>
    </citation>
    <scope>NUCLEOTIDE SEQUENCE [LARGE SCALE GENOMIC DNA]</scope>
    <source>
        <strain evidence="11 12">B156</strain>
    </source>
</reference>
<evidence type="ECO:0000256" key="9">
    <source>
        <dbReference type="HAMAP-Rule" id="MF_01891"/>
    </source>
</evidence>
<dbReference type="GO" id="GO:0044781">
    <property type="term" value="P:bacterial-type flagellum organization"/>
    <property type="evidence" value="ECO:0007669"/>
    <property type="project" value="UniProtKB-KW"/>
</dbReference>
<evidence type="ECO:0000256" key="2">
    <source>
        <dbReference type="ARBA" id="ARBA00022723"/>
    </source>
</evidence>
<feature type="binding site" evidence="9">
    <location>
        <position position="136"/>
    </location>
    <ligand>
        <name>Zn(2+)</name>
        <dbReference type="ChEBI" id="CHEBI:29105"/>
    </ligand>
</feature>
<dbReference type="AlphaFoldDB" id="A0A849KGF5"/>
<protein>
    <recommendedName>
        <fullName evidence="9 10">Flagellar transcriptional regulator FlhC</fullName>
    </recommendedName>
</protein>
<proteinExistence type="inferred from homology"/>
<evidence type="ECO:0000313" key="11">
    <source>
        <dbReference type="EMBL" id="NNU43995.1"/>
    </source>
</evidence>
<dbReference type="Proteomes" id="UP000552954">
    <property type="component" value="Unassembled WGS sequence"/>
</dbReference>
<keyword evidence="11" id="KW-0282">Flagellum</keyword>
<dbReference type="GO" id="GO:0003677">
    <property type="term" value="F:DNA binding"/>
    <property type="evidence" value="ECO:0007669"/>
    <property type="project" value="UniProtKB-UniRule"/>
</dbReference>
<feature type="binding site" evidence="9">
    <location>
        <position position="139"/>
    </location>
    <ligand>
        <name>Zn(2+)</name>
        <dbReference type="ChEBI" id="CHEBI:29105"/>
    </ligand>
</feature>
<evidence type="ECO:0000256" key="5">
    <source>
        <dbReference type="ARBA" id="ARBA00023015"/>
    </source>
</evidence>
<evidence type="ECO:0000256" key="6">
    <source>
        <dbReference type="ARBA" id="ARBA00023125"/>
    </source>
</evidence>
<dbReference type="HAMAP" id="MF_01891">
    <property type="entry name" value="FhlC"/>
    <property type="match status" value="1"/>
</dbReference>
<keyword evidence="11" id="KW-0969">Cilium</keyword>
<feature type="binding site" evidence="9">
    <location>
        <position position="156"/>
    </location>
    <ligand>
        <name>Zn(2+)</name>
        <dbReference type="ChEBI" id="CHEBI:29105"/>
    </ligand>
</feature>
<sequence>MSGKSVLQEAREVQLAVTLIELGARLQFIEAEVNLSRERLLRLYKEIKGTSPPKGLLPFSTDWYMTWMANIHASMFYNNYRHMLAHSEGRLDALVKAFRMYQEQVRTHGDAPVLDFTRAATLVKFFESDMLQLTQCTRCTGQFVTHPHENQAGYVCVLCRPPSRAGKKKRVAHDAPADPGETA</sequence>
<keyword evidence="5 9" id="KW-0805">Transcription regulation</keyword>
<keyword evidence="12" id="KW-1185">Reference proteome</keyword>
<keyword evidence="2 9" id="KW-0479">Metal-binding</keyword>
<keyword evidence="7 9" id="KW-0010">Activator</keyword>
<accession>A0A849KGF5</accession>
<evidence type="ECO:0000256" key="4">
    <source>
        <dbReference type="ARBA" id="ARBA00022833"/>
    </source>
</evidence>
<dbReference type="EMBL" id="JABFCS010000001">
    <property type="protein sequence ID" value="NNU43995.1"/>
    <property type="molecule type" value="Genomic_DNA"/>
</dbReference>
<dbReference type="RefSeq" id="WP_171560157.1">
    <property type="nucleotide sequence ID" value="NZ_JABFCS010000001.1"/>
</dbReference>